<reference evidence="6" key="1">
    <citation type="submission" date="2025-08" db="UniProtKB">
        <authorList>
            <consortium name="Ensembl"/>
        </authorList>
    </citation>
    <scope>IDENTIFICATION</scope>
</reference>
<feature type="domain" description="Dynein heavy chain ATP-binding dynein motor region" evidence="5">
    <location>
        <begin position="312"/>
        <end position="362"/>
    </location>
</feature>
<dbReference type="PANTHER" id="PTHR22878">
    <property type="entry name" value="DYNEIN HEAVY CHAIN 6, AXONEMAL-LIKE-RELATED"/>
    <property type="match status" value="1"/>
</dbReference>
<evidence type="ECO:0000256" key="2">
    <source>
        <dbReference type="SAM" id="Coils"/>
    </source>
</evidence>
<dbReference type="GO" id="GO:0007018">
    <property type="term" value="P:microtubule-based movement"/>
    <property type="evidence" value="ECO:0007669"/>
    <property type="project" value="InterPro"/>
</dbReference>
<dbReference type="Ensembl" id="ENSACUT00000021643.1">
    <property type="protein sequence ID" value="ENSACUP00000020299.1"/>
    <property type="gene ID" value="ENSACUG00000013577.1"/>
</dbReference>
<dbReference type="Pfam" id="PF12781">
    <property type="entry name" value="AAA_9"/>
    <property type="match status" value="1"/>
</dbReference>
<dbReference type="InterPro" id="IPR035706">
    <property type="entry name" value="AAA_9"/>
</dbReference>
<name>A0A663N773_ATHCN</name>
<dbReference type="Pfam" id="PF12780">
    <property type="entry name" value="AAA_8"/>
    <property type="match status" value="1"/>
</dbReference>
<dbReference type="Pfam" id="PF12777">
    <property type="entry name" value="MT"/>
    <property type="match status" value="1"/>
</dbReference>
<dbReference type="AlphaFoldDB" id="A0A663N773"/>
<dbReference type="GO" id="GO:0030286">
    <property type="term" value="C:dynein complex"/>
    <property type="evidence" value="ECO:0007669"/>
    <property type="project" value="InterPro"/>
</dbReference>
<evidence type="ECO:0000259" key="5">
    <source>
        <dbReference type="Pfam" id="PF12781"/>
    </source>
</evidence>
<dbReference type="Gene3D" id="3.40.50.300">
    <property type="entry name" value="P-loop containing nucleotide triphosphate hydrolases"/>
    <property type="match status" value="1"/>
</dbReference>
<dbReference type="Gene3D" id="1.20.920.20">
    <property type="match status" value="1"/>
</dbReference>
<sequence>MDICCWVVSMCKYFQESVRELSISYFTTLRRHNYVTPTSYLELILTFKTLLNSKRQEVDRMRTRYLMGLQKLDFASSQVSKMLEDYWAPSRKILGDLKFLESLKTYDKDNIPPAVMKRIRERFIDHPDFQPAVIKTVSSACEGLCKWVRAMEVYDRVAKVVAPKRERLRAAEELLDIQMQKLKTKQAELKEVVDRLQALNDEFDNMNDRKRQLENNIELCSQKLMRAEQLISGLGGEKDRWTEAARLLGVRYTDLIGDVLLSSGTVAYLGAFTVNYRQKCQKQWQVLCNAKNIPCSSDFSLSNTLGDPVKIRAWQIAGLPADSFSIDNGIIVSNSRRWALMIDPQRQANKWVKNMEKTNRLSLNPHKQLYPCNRESREL</sequence>
<reference evidence="6" key="2">
    <citation type="submission" date="2025-09" db="UniProtKB">
        <authorList>
            <consortium name="Ensembl"/>
        </authorList>
    </citation>
    <scope>IDENTIFICATION</scope>
</reference>
<dbReference type="InterPro" id="IPR024743">
    <property type="entry name" value="Dynein_HC_stalk"/>
</dbReference>
<dbReference type="GO" id="GO:0051959">
    <property type="term" value="F:dynein light intermediate chain binding"/>
    <property type="evidence" value="ECO:0007669"/>
    <property type="project" value="InterPro"/>
</dbReference>
<dbReference type="GO" id="GO:0045505">
    <property type="term" value="F:dynein intermediate chain binding"/>
    <property type="evidence" value="ECO:0007669"/>
    <property type="project" value="InterPro"/>
</dbReference>
<accession>A0A663N773</accession>
<dbReference type="InterPro" id="IPR027417">
    <property type="entry name" value="P-loop_NTPase"/>
</dbReference>
<dbReference type="Proteomes" id="UP000472269">
    <property type="component" value="Unplaced"/>
</dbReference>
<evidence type="ECO:0000313" key="6">
    <source>
        <dbReference type="Ensembl" id="ENSACUP00000020299.1"/>
    </source>
</evidence>
<proteinExistence type="inferred from homology"/>
<dbReference type="InterPro" id="IPR024317">
    <property type="entry name" value="Dynein_heavy_chain_D4_dom"/>
</dbReference>
<dbReference type="OMA" id="MESICKM"/>
<dbReference type="Gene3D" id="1.10.287.2610">
    <property type="match status" value="1"/>
</dbReference>
<protein>
    <recommendedName>
        <fullName evidence="8">Dynein axonemal heavy chain 3</fullName>
    </recommendedName>
</protein>
<evidence type="ECO:0008006" key="8">
    <source>
        <dbReference type="Google" id="ProtNLM"/>
    </source>
</evidence>
<evidence type="ECO:0000259" key="4">
    <source>
        <dbReference type="Pfam" id="PF12780"/>
    </source>
</evidence>
<keyword evidence="7" id="KW-1185">Reference proteome</keyword>
<dbReference type="PANTHER" id="PTHR22878:SF71">
    <property type="entry name" value="DYNEIN, AXONEMAL, HEAVY CHAIN 3"/>
    <property type="match status" value="1"/>
</dbReference>
<feature type="coiled-coil region" evidence="2">
    <location>
        <begin position="165"/>
        <end position="230"/>
    </location>
</feature>
<comment type="similarity">
    <text evidence="1">Belongs to the dynein heavy chain family.</text>
</comment>
<keyword evidence="2" id="KW-0175">Coiled coil</keyword>
<dbReference type="InterPro" id="IPR026983">
    <property type="entry name" value="DHC"/>
</dbReference>
<evidence type="ECO:0000256" key="1">
    <source>
        <dbReference type="ARBA" id="ARBA00008887"/>
    </source>
</evidence>
<evidence type="ECO:0000259" key="3">
    <source>
        <dbReference type="Pfam" id="PF12777"/>
    </source>
</evidence>
<feature type="domain" description="Dynein heavy chain coiled coil stalk" evidence="3">
    <location>
        <begin position="98"/>
        <end position="284"/>
    </location>
</feature>
<organism evidence="6 7">
    <name type="scientific">Athene cunicularia</name>
    <name type="common">Burrowing owl</name>
    <name type="synonym">Speotyto cunicularia</name>
    <dbReference type="NCBI Taxonomy" id="194338"/>
    <lineage>
        <taxon>Eukaryota</taxon>
        <taxon>Metazoa</taxon>
        <taxon>Chordata</taxon>
        <taxon>Craniata</taxon>
        <taxon>Vertebrata</taxon>
        <taxon>Euteleostomi</taxon>
        <taxon>Archelosauria</taxon>
        <taxon>Archosauria</taxon>
        <taxon>Dinosauria</taxon>
        <taxon>Saurischia</taxon>
        <taxon>Theropoda</taxon>
        <taxon>Coelurosauria</taxon>
        <taxon>Aves</taxon>
        <taxon>Neognathae</taxon>
        <taxon>Neoaves</taxon>
        <taxon>Telluraves</taxon>
        <taxon>Strigiformes</taxon>
        <taxon>Strigidae</taxon>
        <taxon>Athene</taxon>
    </lineage>
</organism>
<dbReference type="FunFam" id="3.40.50.300:FF:004788">
    <property type="entry name" value="Uncharacterized protein"/>
    <property type="match status" value="1"/>
</dbReference>
<feature type="domain" description="Dynein heavy chain AAA module D4" evidence="4">
    <location>
        <begin position="7"/>
        <end position="50"/>
    </location>
</feature>
<evidence type="ECO:0000313" key="7">
    <source>
        <dbReference type="Proteomes" id="UP000472269"/>
    </source>
</evidence>